<gene>
    <name evidence="1" type="ORF">QYM36_001828</name>
</gene>
<name>A0AA88I8K3_ARTSF</name>
<evidence type="ECO:0000313" key="2">
    <source>
        <dbReference type="Proteomes" id="UP001187531"/>
    </source>
</evidence>
<sequence length="73" mass="8767">SIEEESVNDFDILFDSFEFKEEDMKKSNKAGKEEERHVKVDGEKFKDSQISSSFWTFILRKFDANFGNFKRRF</sequence>
<protein>
    <submittedName>
        <fullName evidence="1">Uncharacterized protein</fullName>
    </submittedName>
</protein>
<organism evidence="1 2">
    <name type="scientific">Artemia franciscana</name>
    <name type="common">Brine shrimp</name>
    <name type="synonym">Artemia sanfranciscana</name>
    <dbReference type="NCBI Taxonomy" id="6661"/>
    <lineage>
        <taxon>Eukaryota</taxon>
        <taxon>Metazoa</taxon>
        <taxon>Ecdysozoa</taxon>
        <taxon>Arthropoda</taxon>
        <taxon>Crustacea</taxon>
        <taxon>Branchiopoda</taxon>
        <taxon>Anostraca</taxon>
        <taxon>Artemiidae</taxon>
        <taxon>Artemia</taxon>
    </lineage>
</organism>
<dbReference type="EMBL" id="JAVRJZ010000004">
    <property type="protein sequence ID" value="KAK2723303.1"/>
    <property type="molecule type" value="Genomic_DNA"/>
</dbReference>
<feature type="non-terminal residue" evidence="1">
    <location>
        <position position="73"/>
    </location>
</feature>
<accession>A0AA88I8K3</accession>
<feature type="non-terminal residue" evidence="1">
    <location>
        <position position="1"/>
    </location>
</feature>
<proteinExistence type="predicted"/>
<dbReference type="AlphaFoldDB" id="A0AA88I8K3"/>
<reference evidence="1" key="1">
    <citation type="submission" date="2023-07" db="EMBL/GenBank/DDBJ databases">
        <title>Chromosome-level genome assembly of Artemia franciscana.</title>
        <authorList>
            <person name="Jo E."/>
        </authorList>
    </citation>
    <scope>NUCLEOTIDE SEQUENCE</scope>
    <source>
        <tissue evidence="1">Whole body</tissue>
    </source>
</reference>
<comment type="caution">
    <text evidence="1">The sequence shown here is derived from an EMBL/GenBank/DDBJ whole genome shotgun (WGS) entry which is preliminary data.</text>
</comment>
<evidence type="ECO:0000313" key="1">
    <source>
        <dbReference type="EMBL" id="KAK2723303.1"/>
    </source>
</evidence>
<keyword evidence="2" id="KW-1185">Reference proteome</keyword>
<dbReference type="Proteomes" id="UP001187531">
    <property type="component" value="Unassembled WGS sequence"/>
</dbReference>